<evidence type="ECO:0000313" key="5">
    <source>
        <dbReference type="Proteomes" id="UP000830167"/>
    </source>
</evidence>
<dbReference type="InterPro" id="IPR015269">
    <property type="entry name" value="UPF0029_Impact_C"/>
</dbReference>
<organism evidence="4 5">
    <name type="scientific">Fodinisporobacter ferrooxydans</name>
    <dbReference type="NCBI Taxonomy" id="2901836"/>
    <lineage>
        <taxon>Bacteria</taxon>
        <taxon>Bacillati</taxon>
        <taxon>Bacillota</taxon>
        <taxon>Bacilli</taxon>
        <taxon>Bacillales</taxon>
        <taxon>Alicyclobacillaceae</taxon>
        <taxon>Fodinisporobacter</taxon>
    </lineage>
</organism>
<reference evidence="4" key="1">
    <citation type="submission" date="2021-12" db="EMBL/GenBank/DDBJ databases">
        <title>Alicyclobacillaceae gen. nov., sp. nov., isolated from chalcocite enrichment system.</title>
        <authorList>
            <person name="Jiang Z."/>
        </authorList>
    </citation>
    <scope>NUCLEOTIDE SEQUENCE</scope>
    <source>
        <strain evidence="4">MYW30-H2</strain>
    </source>
</reference>
<feature type="domain" description="Impact N-terminal" evidence="2">
    <location>
        <begin position="24"/>
        <end position="129"/>
    </location>
</feature>
<dbReference type="PROSITE" id="PS00910">
    <property type="entry name" value="UPF0029"/>
    <property type="match status" value="1"/>
</dbReference>
<dbReference type="InterPro" id="IPR001498">
    <property type="entry name" value="Impact_N"/>
</dbReference>
<dbReference type="PANTHER" id="PTHR16301:SF20">
    <property type="entry name" value="IMPACT FAMILY MEMBER YIGZ"/>
    <property type="match status" value="1"/>
</dbReference>
<dbReference type="Proteomes" id="UP000830167">
    <property type="component" value="Chromosome"/>
</dbReference>
<protein>
    <submittedName>
        <fullName evidence="4">YigZ family protein</fullName>
    </submittedName>
</protein>
<comment type="similarity">
    <text evidence="1">Belongs to the IMPACT family.</text>
</comment>
<name>A0ABY4CM34_9BACL</name>
<feature type="domain" description="UPF0029" evidence="3">
    <location>
        <begin position="145"/>
        <end position="201"/>
    </location>
</feature>
<dbReference type="NCBIfam" id="TIGR00257">
    <property type="entry name" value="IMPACT_YIGZ"/>
    <property type="match status" value="1"/>
</dbReference>
<evidence type="ECO:0000259" key="2">
    <source>
        <dbReference type="Pfam" id="PF01205"/>
    </source>
</evidence>
<dbReference type="InterPro" id="IPR035647">
    <property type="entry name" value="EFG_III/V"/>
</dbReference>
<dbReference type="Pfam" id="PF01205">
    <property type="entry name" value="Impact_N"/>
    <property type="match status" value="1"/>
</dbReference>
<proteinExistence type="inferred from homology"/>
<dbReference type="Pfam" id="PF09186">
    <property type="entry name" value="DUF1949"/>
    <property type="match status" value="1"/>
</dbReference>
<sequence>MNPSHPPLSYRTIRGYGEETILIKKSRFIGYAQPVSSDAEAMAFVETIRKKHWDATHNCYAYCIGSQDEMQKSNDDGEPGGTAGKPILEVIKKEEVKNAVVVVTRYFGGILLGAGGLIRAYSQSAAAALHAATIVRKELHQALWVVLDYGWHGKLEHLIAGNASWIVADTQFADRVKMLVHVPSDDTEAFVKQVTNLTNGQAELQPDTPLYVCVPV</sequence>
<dbReference type="InterPro" id="IPR023582">
    <property type="entry name" value="Impact"/>
</dbReference>
<dbReference type="InterPro" id="IPR020569">
    <property type="entry name" value="UPF0029_Impact_CS"/>
</dbReference>
<dbReference type="EMBL" id="CP089291">
    <property type="protein sequence ID" value="UOF91520.1"/>
    <property type="molecule type" value="Genomic_DNA"/>
</dbReference>
<evidence type="ECO:0000256" key="1">
    <source>
        <dbReference type="ARBA" id="ARBA00007665"/>
    </source>
</evidence>
<dbReference type="InterPro" id="IPR015796">
    <property type="entry name" value="Impact_YigZ-like"/>
</dbReference>
<dbReference type="SUPFAM" id="SSF54211">
    <property type="entry name" value="Ribosomal protein S5 domain 2-like"/>
    <property type="match status" value="1"/>
</dbReference>
<keyword evidence="5" id="KW-1185">Reference proteome</keyword>
<dbReference type="InterPro" id="IPR036956">
    <property type="entry name" value="Impact_N_sf"/>
</dbReference>
<gene>
    <name evidence="4" type="ORF">LSG31_04510</name>
</gene>
<dbReference type="InterPro" id="IPR020568">
    <property type="entry name" value="Ribosomal_Su5_D2-typ_SF"/>
</dbReference>
<dbReference type="PANTHER" id="PTHR16301">
    <property type="entry name" value="IMPACT-RELATED"/>
    <property type="match status" value="1"/>
</dbReference>
<dbReference type="SUPFAM" id="SSF54980">
    <property type="entry name" value="EF-G C-terminal domain-like"/>
    <property type="match status" value="1"/>
</dbReference>
<accession>A0ABY4CM34</accession>
<evidence type="ECO:0000259" key="3">
    <source>
        <dbReference type="Pfam" id="PF09186"/>
    </source>
</evidence>
<evidence type="ECO:0000313" key="4">
    <source>
        <dbReference type="EMBL" id="UOF91520.1"/>
    </source>
</evidence>
<dbReference type="RefSeq" id="WP_347438211.1">
    <property type="nucleotide sequence ID" value="NZ_CP089291.1"/>
</dbReference>
<dbReference type="Gene3D" id="3.30.230.30">
    <property type="entry name" value="Impact, N-terminal domain"/>
    <property type="match status" value="1"/>
</dbReference>
<dbReference type="Gene3D" id="3.30.70.240">
    <property type="match status" value="1"/>
</dbReference>